<name>A0A919PLL7_9ACTN</name>
<dbReference type="NCBIfam" id="NF009150">
    <property type="entry name" value="PRK12497.1-3"/>
    <property type="match status" value="1"/>
</dbReference>
<dbReference type="Gene3D" id="3.40.1350.10">
    <property type="match status" value="1"/>
</dbReference>
<comment type="similarity">
    <text evidence="1 2">Belongs to the UPF0102 family.</text>
</comment>
<dbReference type="Pfam" id="PF02021">
    <property type="entry name" value="UPF0102"/>
    <property type="match status" value="1"/>
</dbReference>
<dbReference type="InterPro" id="IPR011856">
    <property type="entry name" value="tRNA_endonuc-like_dom_sf"/>
</dbReference>
<dbReference type="EMBL" id="BONQ01000036">
    <property type="protein sequence ID" value="GIG44393.1"/>
    <property type="molecule type" value="Genomic_DNA"/>
</dbReference>
<evidence type="ECO:0000256" key="2">
    <source>
        <dbReference type="HAMAP-Rule" id="MF_00048"/>
    </source>
</evidence>
<dbReference type="InterPro" id="IPR003509">
    <property type="entry name" value="UPF0102_YraN-like"/>
</dbReference>
<dbReference type="NCBIfam" id="NF009154">
    <property type="entry name" value="PRK12497.3-3"/>
    <property type="match status" value="1"/>
</dbReference>
<dbReference type="CDD" id="cd20736">
    <property type="entry name" value="PoNe_Nuclease"/>
    <property type="match status" value="1"/>
</dbReference>
<organism evidence="3 4">
    <name type="scientific">Dactylosporangium siamense</name>
    <dbReference type="NCBI Taxonomy" id="685454"/>
    <lineage>
        <taxon>Bacteria</taxon>
        <taxon>Bacillati</taxon>
        <taxon>Actinomycetota</taxon>
        <taxon>Actinomycetes</taxon>
        <taxon>Micromonosporales</taxon>
        <taxon>Micromonosporaceae</taxon>
        <taxon>Dactylosporangium</taxon>
    </lineage>
</organism>
<reference evidence="3" key="1">
    <citation type="submission" date="2021-01" db="EMBL/GenBank/DDBJ databases">
        <title>Whole genome shotgun sequence of Dactylosporangium siamense NBRC 106093.</title>
        <authorList>
            <person name="Komaki H."/>
            <person name="Tamura T."/>
        </authorList>
    </citation>
    <scope>NUCLEOTIDE SEQUENCE</scope>
    <source>
        <strain evidence="3">NBRC 106093</strain>
    </source>
</reference>
<dbReference type="HAMAP" id="MF_00048">
    <property type="entry name" value="UPF0102"/>
    <property type="match status" value="1"/>
</dbReference>
<dbReference type="SUPFAM" id="SSF52980">
    <property type="entry name" value="Restriction endonuclease-like"/>
    <property type="match status" value="1"/>
</dbReference>
<dbReference type="NCBIfam" id="TIGR00252">
    <property type="entry name" value="YraN family protein"/>
    <property type="match status" value="1"/>
</dbReference>
<accession>A0A919PLL7</accession>
<dbReference type="PANTHER" id="PTHR34039">
    <property type="entry name" value="UPF0102 PROTEIN YRAN"/>
    <property type="match status" value="1"/>
</dbReference>
<gene>
    <name evidence="3" type="ORF">Dsi01nite_024340</name>
</gene>
<dbReference type="Proteomes" id="UP000660611">
    <property type="component" value="Unassembled WGS sequence"/>
</dbReference>
<dbReference type="PANTHER" id="PTHR34039:SF1">
    <property type="entry name" value="UPF0102 PROTEIN YRAN"/>
    <property type="match status" value="1"/>
</dbReference>
<dbReference type="RefSeq" id="WP_203846228.1">
    <property type="nucleotide sequence ID" value="NZ_BAAAVW010000001.1"/>
</dbReference>
<dbReference type="InterPro" id="IPR011335">
    <property type="entry name" value="Restrct_endonuc-II-like"/>
</dbReference>
<dbReference type="GO" id="GO:0003676">
    <property type="term" value="F:nucleic acid binding"/>
    <property type="evidence" value="ECO:0007669"/>
    <property type="project" value="InterPro"/>
</dbReference>
<evidence type="ECO:0000256" key="1">
    <source>
        <dbReference type="ARBA" id="ARBA00006738"/>
    </source>
</evidence>
<keyword evidence="4" id="KW-1185">Reference proteome</keyword>
<evidence type="ECO:0000313" key="3">
    <source>
        <dbReference type="EMBL" id="GIG44393.1"/>
    </source>
</evidence>
<dbReference type="AlphaFoldDB" id="A0A919PLL7"/>
<sequence length="119" mass="13107">MTNTNQIVGRYGERLAGRHLLARGLVLLDRNWRCQSGELDIVARDGPVLVFVEVKTRRSGRFGVPAEAVGVDKARRLRRLAAQWLAAHAAGNRQEIRFDVVSVLLGGATVSVEHLRGVL</sequence>
<comment type="caution">
    <text evidence="3">The sequence shown here is derived from an EMBL/GenBank/DDBJ whole genome shotgun (WGS) entry which is preliminary data.</text>
</comment>
<evidence type="ECO:0000313" key="4">
    <source>
        <dbReference type="Proteomes" id="UP000660611"/>
    </source>
</evidence>
<protein>
    <recommendedName>
        <fullName evidence="2">UPF0102 protein Dsi01nite_024340</fullName>
    </recommendedName>
</protein>
<proteinExistence type="inferred from homology"/>